<keyword evidence="3" id="KW-1185">Reference proteome</keyword>
<organism evidence="2 3">
    <name type="scientific">Piedraia hortae CBS 480.64</name>
    <dbReference type="NCBI Taxonomy" id="1314780"/>
    <lineage>
        <taxon>Eukaryota</taxon>
        <taxon>Fungi</taxon>
        <taxon>Dikarya</taxon>
        <taxon>Ascomycota</taxon>
        <taxon>Pezizomycotina</taxon>
        <taxon>Dothideomycetes</taxon>
        <taxon>Dothideomycetidae</taxon>
        <taxon>Capnodiales</taxon>
        <taxon>Piedraiaceae</taxon>
        <taxon>Piedraia</taxon>
    </lineage>
</organism>
<dbReference type="Proteomes" id="UP000799421">
    <property type="component" value="Unassembled WGS sequence"/>
</dbReference>
<reference evidence="2" key="1">
    <citation type="journal article" date="2020" name="Stud. Mycol.">
        <title>101 Dothideomycetes genomes: a test case for predicting lifestyles and emergence of pathogens.</title>
        <authorList>
            <person name="Haridas S."/>
            <person name="Albert R."/>
            <person name="Binder M."/>
            <person name="Bloem J."/>
            <person name="Labutti K."/>
            <person name="Salamov A."/>
            <person name="Andreopoulos B."/>
            <person name="Baker S."/>
            <person name="Barry K."/>
            <person name="Bills G."/>
            <person name="Bluhm B."/>
            <person name="Cannon C."/>
            <person name="Castanera R."/>
            <person name="Culley D."/>
            <person name="Daum C."/>
            <person name="Ezra D."/>
            <person name="Gonzalez J."/>
            <person name="Henrissat B."/>
            <person name="Kuo A."/>
            <person name="Liang C."/>
            <person name="Lipzen A."/>
            <person name="Lutzoni F."/>
            <person name="Magnuson J."/>
            <person name="Mondo S."/>
            <person name="Nolan M."/>
            <person name="Ohm R."/>
            <person name="Pangilinan J."/>
            <person name="Park H.-J."/>
            <person name="Ramirez L."/>
            <person name="Alfaro M."/>
            <person name="Sun H."/>
            <person name="Tritt A."/>
            <person name="Yoshinaga Y."/>
            <person name="Zwiers L.-H."/>
            <person name="Turgeon B."/>
            <person name="Goodwin S."/>
            <person name="Spatafora J."/>
            <person name="Crous P."/>
            <person name="Grigoriev I."/>
        </authorList>
    </citation>
    <scope>NUCLEOTIDE SEQUENCE</scope>
    <source>
        <strain evidence="2">CBS 480.64</strain>
    </source>
</reference>
<evidence type="ECO:0000313" key="2">
    <source>
        <dbReference type="EMBL" id="KAF2859678.1"/>
    </source>
</evidence>
<evidence type="ECO:0000256" key="1">
    <source>
        <dbReference type="SAM" id="MobiDB-lite"/>
    </source>
</evidence>
<feature type="compositionally biased region" description="Polar residues" evidence="1">
    <location>
        <begin position="65"/>
        <end position="90"/>
    </location>
</feature>
<proteinExistence type="predicted"/>
<accession>A0A6A7BYR6</accession>
<protein>
    <submittedName>
        <fullName evidence="2">Uncharacterized protein</fullName>
    </submittedName>
</protein>
<name>A0A6A7BYR6_9PEZI</name>
<feature type="compositionally biased region" description="Polar residues" evidence="1">
    <location>
        <begin position="21"/>
        <end position="39"/>
    </location>
</feature>
<feature type="region of interest" description="Disordered" evidence="1">
    <location>
        <begin position="21"/>
        <end position="91"/>
    </location>
</feature>
<evidence type="ECO:0000313" key="3">
    <source>
        <dbReference type="Proteomes" id="UP000799421"/>
    </source>
</evidence>
<sequence length="143" mass="15048">MRPPLKDPQIILPTLCYSHSTRSPTTCEGSYSHRTSTISAPDIPNHVGAKAANSSIAHAKRGMCASQTHGPGSPNSYSTRDASASDTGSSPARIVSWALPNLNNSGVIGRRRGYSQRSCSELPADLVVAMEVESASADGHSRD</sequence>
<dbReference type="EMBL" id="MU005990">
    <property type="protein sequence ID" value="KAF2859678.1"/>
    <property type="molecule type" value="Genomic_DNA"/>
</dbReference>
<dbReference type="AlphaFoldDB" id="A0A6A7BYR6"/>
<gene>
    <name evidence="2" type="ORF">K470DRAFT_258681</name>
</gene>